<dbReference type="Proteomes" id="UP001367508">
    <property type="component" value="Unassembled WGS sequence"/>
</dbReference>
<gene>
    <name evidence="1" type="ORF">VNO77_07439</name>
</gene>
<protein>
    <submittedName>
        <fullName evidence="1">Uncharacterized protein</fullName>
    </submittedName>
</protein>
<organism evidence="1 2">
    <name type="scientific">Canavalia gladiata</name>
    <name type="common">Sword bean</name>
    <name type="synonym">Dolichos gladiatus</name>
    <dbReference type="NCBI Taxonomy" id="3824"/>
    <lineage>
        <taxon>Eukaryota</taxon>
        <taxon>Viridiplantae</taxon>
        <taxon>Streptophyta</taxon>
        <taxon>Embryophyta</taxon>
        <taxon>Tracheophyta</taxon>
        <taxon>Spermatophyta</taxon>
        <taxon>Magnoliopsida</taxon>
        <taxon>eudicotyledons</taxon>
        <taxon>Gunneridae</taxon>
        <taxon>Pentapetalae</taxon>
        <taxon>rosids</taxon>
        <taxon>fabids</taxon>
        <taxon>Fabales</taxon>
        <taxon>Fabaceae</taxon>
        <taxon>Papilionoideae</taxon>
        <taxon>50 kb inversion clade</taxon>
        <taxon>NPAAA clade</taxon>
        <taxon>indigoferoid/millettioid clade</taxon>
        <taxon>Phaseoleae</taxon>
        <taxon>Canavalia</taxon>
    </lineage>
</organism>
<evidence type="ECO:0000313" key="1">
    <source>
        <dbReference type="EMBL" id="KAK7349778.1"/>
    </source>
</evidence>
<accession>A0AAN9MEC0</accession>
<comment type="caution">
    <text evidence="1">The sequence shown here is derived from an EMBL/GenBank/DDBJ whole genome shotgun (WGS) entry which is preliminary data.</text>
</comment>
<dbReference type="AlphaFoldDB" id="A0AAN9MEC0"/>
<reference evidence="1 2" key="1">
    <citation type="submission" date="2024-01" db="EMBL/GenBank/DDBJ databases">
        <title>The genomes of 5 underutilized Papilionoideae crops provide insights into root nodulation and disease resistanc.</title>
        <authorList>
            <person name="Jiang F."/>
        </authorList>
    </citation>
    <scope>NUCLEOTIDE SEQUENCE [LARGE SCALE GENOMIC DNA]</scope>
    <source>
        <strain evidence="1">LVBAO_FW01</strain>
        <tissue evidence="1">Leaves</tissue>
    </source>
</reference>
<proteinExistence type="predicted"/>
<evidence type="ECO:0000313" key="2">
    <source>
        <dbReference type="Proteomes" id="UP001367508"/>
    </source>
</evidence>
<keyword evidence="2" id="KW-1185">Reference proteome</keyword>
<name>A0AAN9MEC0_CANGL</name>
<dbReference type="EMBL" id="JAYMYQ010000002">
    <property type="protein sequence ID" value="KAK7349778.1"/>
    <property type="molecule type" value="Genomic_DNA"/>
</dbReference>
<sequence>MVKENKVKHTNKLPRWQCRLITPGTRVEIIGGPLHLMALLARGLKRPHVQSIRMSEWAHPLSLQSLHCTGRMILINVVAETFMYYGFLPTMLTNMLGCEETDAFATDFPHARFRLFLEP</sequence>